<dbReference type="KEGG" id="puo:RZN69_05935"/>
<dbReference type="AlphaFoldDB" id="A0AAQ3LDV5"/>
<evidence type="ECO:0000313" key="2">
    <source>
        <dbReference type="EMBL" id="WOO42624.1"/>
    </source>
</evidence>
<keyword evidence="3" id="KW-1185">Reference proteome</keyword>
<reference evidence="2 3" key="1">
    <citation type="submission" date="2023-10" db="EMBL/GenBank/DDBJ databases">
        <title>Rubellicoccus peritrichatus gen. nov., sp. nov., isolated from an algae of coral reef tank.</title>
        <authorList>
            <person name="Luo J."/>
        </authorList>
    </citation>
    <scope>NUCLEOTIDE SEQUENCE [LARGE SCALE GENOMIC DNA]</scope>
    <source>
        <strain evidence="2 3">CR14</strain>
    </source>
</reference>
<evidence type="ECO:0000259" key="1">
    <source>
        <dbReference type="Pfam" id="PF15637"/>
    </source>
</evidence>
<feature type="domain" description="Tox-HNH-HHH" evidence="1">
    <location>
        <begin position="18"/>
        <end position="64"/>
    </location>
</feature>
<proteinExistence type="predicted"/>
<dbReference type="Pfam" id="PF15637">
    <property type="entry name" value="Tox-HNH-HHH"/>
    <property type="match status" value="1"/>
</dbReference>
<organism evidence="2 3">
    <name type="scientific">Rubellicoccus peritrichatus</name>
    <dbReference type="NCBI Taxonomy" id="3080537"/>
    <lineage>
        <taxon>Bacteria</taxon>
        <taxon>Pseudomonadati</taxon>
        <taxon>Verrucomicrobiota</taxon>
        <taxon>Opitutia</taxon>
        <taxon>Puniceicoccales</taxon>
        <taxon>Cerasicoccaceae</taxon>
        <taxon>Rubellicoccus</taxon>
    </lineage>
</organism>
<dbReference type="Proteomes" id="UP001304300">
    <property type="component" value="Chromosome"/>
</dbReference>
<dbReference type="InterPro" id="IPR028915">
    <property type="entry name" value="Tox-HNH-HHH_dom"/>
</dbReference>
<sequence>MIELVTDTEHNINIYAGADNTWIKHFPEHKNNLKETVIHHHVDQGQVAIPVPASTHVGSGGFWHTK</sequence>
<accession>A0AAQ3LDV5</accession>
<dbReference type="RefSeq" id="WP_317835149.1">
    <property type="nucleotide sequence ID" value="NZ_CP136920.1"/>
</dbReference>
<dbReference type="EMBL" id="CP136920">
    <property type="protein sequence ID" value="WOO42624.1"/>
    <property type="molecule type" value="Genomic_DNA"/>
</dbReference>
<name>A0AAQ3LDV5_9BACT</name>
<evidence type="ECO:0000313" key="3">
    <source>
        <dbReference type="Proteomes" id="UP001304300"/>
    </source>
</evidence>
<gene>
    <name evidence="2" type="ORF">RZN69_05935</name>
</gene>
<protein>
    <recommendedName>
        <fullName evidence="1">Tox-HNH-HHH domain-containing protein</fullName>
    </recommendedName>
</protein>